<accession>N9Q8B2</accession>
<dbReference type="PROSITE" id="PS51257">
    <property type="entry name" value="PROKAR_LIPOPROTEIN"/>
    <property type="match status" value="1"/>
</dbReference>
<dbReference type="RefSeq" id="WP_005257796.1">
    <property type="nucleotide sequence ID" value="NZ_BMDR01000001.1"/>
</dbReference>
<comment type="caution">
    <text evidence="1">The sequence shown here is derived from an EMBL/GenBank/DDBJ whole genome shotgun (WGS) entry which is preliminary data.</text>
</comment>
<protein>
    <recommendedName>
        <fullName evidence="3">Lipoprotein</fullName>
    </recommendedName>
</protein>
<reference evidence="1 2" key="1">
    <citation type="submission" date="2013-02" db="EMBL/GenBank/DDBJ databases">
        <title>The Genome Sequence of Acinetobacter sp. NIPH 2168.</title>
        <authorList>
            <consortium name="The Broad Institute Genome Sequencing Platform"/>
            <consortium name="The Broad Institute Genome Sequencing Center for Infectious Disease"/>
            <person name="Cerqueira G."/>
            <person name="Feldgarden M."/>
            <person name="Courvalin P."/>
            <person name="Perichon B."/>
            <person name="Grillot-Courvalin C."/>
            <person name="Clermont D."/>
            <person name="Rocha E."/>
            <person name="Yoon E.-J."/>
            <person name="Nemec A."/>
            <person name="Walker B."/>
            <person name="Young S.K."/>
            <person name="Zeng Q."/>
            <person name="Gargeya S."/>
            <person name="Fitzgerald M."/>
            <person name="Haas B."/>
            <person name="Abouelleil A."/>
            <person name="Alvarado L."/>
            <person name="Arachchi H.M."/>
            <person name="Berlin A.M."/>
            <person name="Chapman S.B."/>
            <person name="Dewar J."/>
            <person name="Goldberg J."/>
            <person name="Griggs A."/>
            <person name="Gujja S."/>
            <person name="Hansen M."/>
            <person name="Howarth C."/>
            <person name="Imamovic A."/>
            <person name="Larimer J."/>
            <person name="McCowan C."/>
            <person name="Murphy C."/>
            <person name="Neiman D."/>
            <person name="Pearson M."/>
            <person name="Priest M."/>
            <person name="Roberts A."/>
            <person name="Saif S."/>
            <person name="Shea T."/>
            <person name="Sisk P."/>
            <person name="Sykes S."/>
            <person name="Wortman J."/>
            <person name="Nusbaum C."/>
            <person name="Birren B."/>
        </authorList>
    </citation>
    <scope>NUCLEOTIDE SEQUENCE [LARGE SCALE GENOMIC DNA]</scope>
    <source>
        <strain evidence="1 2">NIPH 2168</strain>
    </source>
</reference>
<dbReference type="GeneID" id="303682304"/>
<organism evidence="1 2">
    <name type="scientific">Acinetobacter vivianii</name>
    <dbReference type="NCBI Taxonomy" id="1776742"/>
    <lineage>
        <taxon>Bacteria</taxon>
        <taxon>Pseudomonadati</taxon>
        <taxon>Pseudomonadota</taxon>
        <taxon>Gammaproteobacteria</taxon>
        <taxon>Moraxellales</taxon>
        <taxon>Moraxellaceae</taxon>
        <taxon>Acinetobacter</taxon>
    </lineage>
</organism>
<gene>
    <name evidence="1" type="ORF">F892_01892</name>
</gene>
<evidence type="ECO:0000313" key="1">
    <source>
        <dbReference type="EMBL" id="ENX22650.1"/>
    </source>
</evidence>
<dbReference type="HOGENOM" id="CLU_1493126_0_0_6"/>
<dbReference type="Proteomes" id="UP000013173">
    <property type="component" value="Unassembled WGS sequence"/>
</dbReference>
<sequence length="192" mass="22384">MKRIVISSILVTTMTGCSKTTFNHDQEVKKAYQILAELPEDKRHPIFIYADDILQKYPDLKHAVREDGNVVRYNPIDANLDYEFTPDQHWLDIGIYRASEGNDWRAIAVFSRYPNNYESSKKEALKYCKEILEIANPNFSIVFDDFVSKFDKKVKETGYQSYFHTIGENYSIDFDGTTFNKGDPFLCTVYQK</sequence>
<dbReference type="AlphaFoldDB" id="N9Q8B2"/>
<keyword evidence="2" id="KW-1185">Reference proteome</keyword>
<dbReference type="EMBL" id="APRW01000009">
    <property type="protein sequence ID" value="ENX22650.1"/>
    <property type="molecule type" value="Genomic_DNA"/>
</dbReference>
<evidence type="ECO:0008006" key="3">
    <source>
        <dbReference type="Google" id="ProtNLM"/>
    </source>
</evidence>
<evidence type="ECO:0000313" key="2">
    <source>
        <dbReference type="Proteomes" id="UP000013173"/>
    </source>
</evidence>
<dbReference type="OrthoDB" id="6711029at2"/>
<dbReference type="PATRIC" id="fig|1217706.3.peg.1834"/>
<name>N9Q8B2_9GAMM</name>
<proteinExistence type="predicted"/>